<dbReference type="CDD" id="cd01335">
    <property type="entry name" value="Radical_SAM"/>
    <property type="match status" value="1"/>
</dbReference>
<dbReference type="PROSITE" id="PS51918">
    <property type="entry name" value="RADICAL_SAM"/>
    <property type="match status" value="1"/>
</dbReference>
<evidence type="ECO:0000256" key="3">
    <source>
        <dbReference type="ARBA" id="ARBA00023004"/>
    </source>
</evidence>
<evidence type="ECO:0000313" key="7">
    <source>
        <dbReference type="EMBL" id="MEE2054221.1"/>
    </source>
</evidence>
<dbReference type="InterPro" id="IPR013785">
    <property type="entry name" value="Aldolase_TIM"/>
</dbReference>
<dbReference type="RefSeq" id="WP_330161087.1">
    <property type="nucleotide sequence ID" value="NZ_BAAAJA010000015.1"/>
</dbReference>
<evidence type="ECO:0000256" key="5">
    <source>
        <dbReference type="SAM" id="MobiDB-lite"/>
    </source>
</evidence>
<dbReference type="Pfam" id="PF13186">
    <property type="entry name" value="SPASM"/>
    <property type="match status" value="1"/>
</dbReference>
<name>A0ABU7KY67_9ACTN</name>
<dbReference type="EMBL" id="JAUUCC010000100">
    <property type="protein sequence ID" value="MEE2054221.1"/>
    <property type="molecule type" value="Genomic_DNA"/>
</dbReference>
<gene>
    <name evidence="7" type="ORF">Q8A49_27355</name>
</gene>
<dbReference type="Proteomes" id="UP001348641">
    <property type="component" value="Unassembled WGS sequence"/>
</dbReference>
<dbReference type="CDD" id="cd21109">
    <property type="entry name" value="SPASM"/>
    <property type="match status" value="1"/>
</dbReference>
<dbReference type="SUPFAM" id="SSF102114">
    <property type="entry name" value="Radical SAM enzymes"/>
    <property type="match status" value="1"/>
</dbReference>
<dbReference type="SFLD" id="SFLDG01216">
    <property type="entry name" value="thioether_bond_formation_requi"/>
    <property type="match status" value="1"/>
</dbReference>
<dbReference type="Pfam" id="PF04055">
    <property type="entry name" value="Radical_SAM"/>
    <property type="match status" value="1"/>
</dbReference>
<organism evidence="7 8">
    <name type="scientific">Nocardiopsis tropica</name>
    <dbReference type="NCBI Taxonomy" id="109330"/>
    <lineage>
        <taxon>Bacteria</taxon>
        <taxon>Bacillati</taxon>
        <taxon>Actinomycetota</taxon>
        <taxon>Actinomycetes</taxon>
        <taxon>Streptosporangiales</taxon>
        <taxon>Nocardiopsidaceae</taxon>
        <taxon>Nocardiopsis</taxon>
    </lineage>
</organism>
<dbReference type="SFLD" id="SFLDG01386">
    <property type="entry name" value="main_SPASM_domain-containing"/>
    <property type="match status" value="1"/>
</dbReference>
<dbReference type="PANTHER" id="PTHR11228">
    <property type="entry name" value="RADICAL SAM DOMAIN PROTEIN"/>
    <property type="match status" value="1"/>
</dbReference>
<dbReference type="SFLD" id="SFLDS00029">
    <property type="entry name" value="Radical_SAM"/>
    <property type="match status" value="1"/>
</dbReference>
<comment type="caution">
    <text evidence="7">The sequence shown here is derived from an EMBL/GenBank/DDBJ whole genome shotgun (WGS) entry which is preliminary data.</text>
</comment>
<dbReference type="InterPro" id="IPR058240">
    <property type="entry name" value="rSAM_sf"/>
</dbReference>
<evidence type="ECO:0000256" key="2">
    <source>
        <dbReference type="ARBA" id="ARBA00022723"/>
    </source>
</evidence>
<evidence type="ECO:0000313" key="8">
    <source>
        <dbReference type="Proteomes" id="UP001348641"/>
    </source>
</evidence>
<dbReference type="SFLD" id="SFLDG01067">
    <property type="entry name" value="SPASM/twitch_domain_containing"/>
    <property type="match status" value="1"/>
</dbReference>
<dbReference type="SFLD" id="SFLDF00365">
    <property type="entry name" value="thuricin_CD_(TrnCD-like)"/>
    <property type="match status" value="1"/>
</dbReference>
<dbReference type="Gene3D" id="3.20.20.70">
    <property type="entry name" value="Aldolase class I"/>
    <property type="match status" value="1"/>
</dbReference>
<evidence type="ECO:0000256" key="4">
    <source>
        <dbReference type="ARBA" id="ARBA00023014"/>
    </source>
</evidence>
<dbReference type="InterPro" id="IPR050377">
    <property type="entry name" value="Radical_SAM_PqqE_MftC-like"/>
</dbReference>
<evidence type="ECO:0000256" key="1">
    <source>
        <dbReference type="ARBA" id="ARBA00022691"/>
    </source>
</evidence>
<keyword evidence="3" id="KW-0408">Iron</keyword>
<feature type="domain" description="Radical SAM core" evidence="6">
    <location>
        <begin position="13"/>
        <end position="226"/>
    </location>
</feature>
<dbReference type="PANTHER" id="PTHR11228:SF7">
    <property type="entry name" value="PQQA PEPTIDE CYCLASE"/>
    <property type="match status" value="1"/>
</dbReference>
<feature type="region of interest" description="Disordered" evidence="5">
    <location>
        <begin position="260"/>
        <end position="296"/>
    </location>
</feature>
<keyword evidence="4" id="KW-0411">Iron-sulfur</keyword>
<reference evidence="7 8" key="1">
    <citation type="submission" date="2023-07" db="EMBL/GenBank/DDBJ databases">
        <authorList>
            <person name="Girao M."/>
            <person name="Carvalho M.F."/>
        </authorList>
    </citation>
    <scope>NUCLEOTIDE SEQUENCE [LARGE SCALE GENOMIC DNA]</scope>
    <source>
        <strain evidence="7 8">66/93</strain>
    </source>
</reference>
<keyword evidence="1" id="KW-0949">S-adenosyl-L-methionine</keyword>
<protein>
    <submittedName>
        <fullName evidence="7">Radical SAM protein</fullName>
    </submittedName>
</protein>
<sequence>MTIALTQIDPRTPVPPRMLWLDLTRACQLECAHCYNESGPEGGHGTMTRDDWLRTVDQAADTGVRHVQLIGGEPTLHPDALEIAARALAAGMNVEVYSNLVHLSPAWWGMLKRPGMSLATSYYSADPARHNAMTGRSASHRHTRRNLVKALGMGVPTRVGIVTADGVGVEETRAELEALGVTRIGVDHVRPYGRGAQDQEPDCSGLCGACGDNRASVAPDGSVSPCVFSTWMSAGNVHTAGLADILTGPDMTRARDEITAGRKDDDEDDGHIFIPCGPDDDGCTPGVPPSKCSPRT</sequence>
<dbReference type="InterPro" id="IPR007197">
    <property type="entry name" value="rSAM"/>
</dbReference>
<accession>A0ABU7KY67</accession>
<keyword evidence="2" id="KW-0479">Metal-binding</keyword>
<proteinExistence type="predicted"/>
<dbReference type="InterPro" id="IPR023885">
    <property type="entry name" value="4Fe4S-binding_SPASM_dom"/>
</dbReference>
<evidence type="ECO:0000259" key="6">
    <source>
        <dbReference type="PROSITE" id="PS51918"/>
    </source>
</evidence>